<dbReference type="RefSeq" id="WP_246777966.1">
    <property type="nucleotide sequence ID" value="NZ_LIGX01000022.1"/>
</dbReference>
<organism evidence="9 10">
    <name type="scientific">Akkermansia glycaniphila</name>
    <dbReference type="NCBI Taxonomy" id="1679444"/>
    <lineage>
        <taxon>Bacteria</taxon>
        <taxon>Pseudomonadati</taxon>
        <taxon>Verrucomicrobiota</taxon>
        <taxon>Verrucomicrobiia</taxon>
        <taxon>Verrucomicrobiales</taxon>
        <taxon>Akkermansiaceae</taxon>
        <taxon>Akkermansia</taxon>
    </lineage>
</organism>
<dbReference type="SUPFAM" id="SSF52374">
    <property type="entry name" value="Nucleotidylyl transferase"/>
    <property type="match status" value="1"/>
</dbReference>
<name>A0A1H6LB30_9BACT</name>
<feature type="binding site" evidence="8">
    <location>
        <begin position="33"/>
        <end position="40"/>
    </location>
    <ligand>
        <name>ATP</name>
        <dbReference type="ChEBI" id="CHEBI:30616"/>
    </ligand>
</feature>
<feature type="binding site" evidence="8">
    <location>
        <position position="67"/>
    </location>
    <ligand>
        <name>beta-alanine</name>
        <dbReference type="ChEBI" id="CHEBI:57966"/>
    </ligand>
</feature>
<keyword evidence="3 8" id="KW-0436">Ligase</keyword>
<comment type="function">
    <text evidence="8">Catalyzes the condensation of pantoate with beta-alanine in an ATP-dependent reaction via a pantoyl-adenylate intermediate.</text>
</comment>
<reference evidence="10" key="1">
    <citation type="submission" date="2016-09" db="EMBL/GenBank/DDBJ databases">
        <authorList>
            <person name="Koehorst J."/>
        </authorList>
    </citation>
    <scope>NUCLEOTIDE SEQUENCE [LARGE SCALE GENOMIC DNA]</scope>
</reference>
<dbReference type="HAMAP" id="MF_00158">
    <property type="entry name" value="PanC"/>
    <property type="match status" value="1"/>
</dbReference>
<evidence type="ECO:0000256" key="7">
    <source>
        <dbReference type="ARBA" id="ARBA00048258"/>
    </source>
</evidence>
<keyword evidence="5 8" id="KW-0547">Nucleotide-binding</keyword>
<protein>
    <recommendedName>
        <fullName evidence="8">Pantothenate synthetase</fullName>
        <shortName evidence="8">PS</shortName>
        <ecNumber evidence="8">6.3.2.1</ecNumber>
    </recommendedName>
    <alternativeName>
        <fullName evidence="8">Pantoate--beta-alanine ligase</fullName>
    </alternativeName>
    <alternativeName>
        <fullName evidence="8">Pantoate-activating enzyme</fullName>
    </alternativeName>
</protein>
<keyword evidence="8" id="KW-0963">Cytoplasm</keyword>
<sequence length="287" mass="31143">MYSFPVQNISTKQALRRALADKRSGRIVFVPTMGALHEGHASLLRQARELAGAEGCVVASIFLNPVQFDNAGDLASYPSTPEADLKLCETCGVDIAFTPDPASMYEGDRSISLEETNLSTALCGATRPGHFAGVCLVVNKLFNLVQPTDAIFGKKDYQQLAILRRMVRDLDIPITLHGAEIVREADGLARSSRNVRLTPEHRAAAPAIRQNLLAAKQAYETGTNADDVRRDLTAALEAIPGVRVDYAELVDAETLHELRTPASPALLAVAAWFGDVRLIDNIELQRA</sequence>
<comment type="catalytic activity">
    <reaction evidence="7 8">
        <text>(R)-pantoate + beta-alanine + ATP = (R)-pantothenate + AMP + diphosphate + H(+)</text>
        <dbReference type="Rhea" id="RHEA:10912"/>
        <dbReference type="ChEBI" id="CHEBI:15378"/>
        <dbReference type="ChEBI" id="CHEBI:15980"/>
        <dbReference type="ChEBI" id="CHEBI:29032"/>
        <dbReference type="ChEBI" id="CHEBI:30616"/>
        <dbReference type="ChEBI" id="CHEBI:33019"/>
        <dbReference type="ChEBI" id="CHEBI:57966"/>
        <dbReference type="ChEBI" id="CHEBI:456215"/>
        <dbReference type="EC" id="6.3.2.1"/>
    </reaction>
</comment>
<accession>A0A1H6LB30</accession>
<dbReference type="Pfam" id="PF02569">
    <property type="entry name" value="Pantoate_ligase"/>
    <property type="match status" value="1"/>
</dbReference>
<evidence type="ECO:0000256" key="3">
    <source>
        <dbReference type="ARBA" id="ARBA00022598"/>
    </source>
</evidence>
<dbReference type="Proteomes" id="UP000176204">
    <property type="component" value="Chromosome I"/>
</dbReference>
<dbReference type="STRING" id="1679444.PYTT_1246"/>
<evidence type="ECO:0000256" key="5">
    <source>
        <dbReference type="ARBA" id="ARBA00022741"/>
    </source>
</evidence>
<evidence type="ECO:0000256" key="2">
    <source>
        <dbReference type="ARBA" id="ARBA00009256"/>
    </source>
</evidence>
<feature type="active site" description="Proton donor" evidence="8">
    <location>
        <position position="40"/>
    </location>
</feature>
<evidence type="ECO:0000256" key="6">
    <source>
        <dbReference type="ARBA" id="ARBA00022840"/>
    </source>
</evidence>
<feature type="binding site" evidence="8">
    <location>
        <begin position="153"/>
        <end position="156"/>
    </location>
    <ligand>
        <name>ATP</name>
        <dbReference type="ChEBI" id="CHEBI:30616"/>
    </ligand>
</feature>
<dbReference type="PANTHER" id="PTHR21299:SF1">
    <property type="entry name" value="PANTOATE--BETA-ALANINE LIGASE"/>
    <property type="match status" value="1"/>
</dbReference>
<dbReference type="InterPro" id="IPR042176">
    <property type="entry name" value="Pantoate_ligase_C"/>
</dbReference>
<keyword evidence="6 8" id="KW-0067">ATP-binding</keyword>
<dbReference type="EC" id="6.3.2.1" evidence="8"/>
<comment type="similarity">
    <text evidence="2 8">Belongs to the pantothenate synthetase family.</text>
</comment>
<evidence type="ECO:0000313" key="10">
    <source>
        <dbReference type="Proteomes" id="UP000176204"/>
    </source>
</evidence>
<comment type="subcellular location">
    <subcellularLocation>
        <location evidence="8">Cytoplasm</location>
    </subcellularLocation>
</comment>
<comment type="miscellaneous">
    <text evidence="8">The reaction proceeds by a bi uni uni bi ping pong mechanism.</text>
</comment>
<proteinExistence type="inferred from homology"/>
<evidence type="ECO:0000256" key="4">
    <source>
        <dbReference type="ARBA" id="ARBA00022655"/>
    </source>
</evidence>
<evidence type="ECO:0000313" key="9">
    <source>
        <dbReference type="EMBL" id="SEH85699.1"/>
    </source>
</evidence>
<dbReference type="GO" id="GO:0005524">
    <property type="term" value="F:ATP binding"/>
    <property type="evidence" value="ECO:0007669"/>
    <property type="project" value="UniProtKB-KW"/>
</dbReference>
<evidence type="ECO:0000256" key="1">
    <source>
        <dbReference type="ARBA" id="ARBA00004990"/>
    </source>
</evidence>
<keyword evidence="10" id="KW-1185">Reference proteome</keyword>
<comment type="pathway">
    <text evidence="1 8">Cofactor biosynthesis; (R)-pantothenate biosynthesis; (R)-pantothenate from (R)-pantoate and beta-alanine: step 1/1.</text>
</comment>
<dbReference type="InterPro" id="IPR003721">
    <property type="entry name" value="Pantoate_ligase"/>
</dbReference>
<dbReference type="EMBL" id="LT629973">
    <property type="protein sequence ID" value="SEH85699.1"/>
    <property type="molecule type" value="Genomic_DNA"/>
</dbReference>
<dbReference type="PANTHER" id="PTHR21299">
    <property type="entry name" value="CYTIDYLATE KINASE/PANTOATE-BETA-ALANINE LIGASE"/>
    <property type="match status" value="1"/>
</dbReference>
<dbReference type="CDD" id="cd00560">
    <property type="entry name" value="PanC"/>
    <property type="match status" value="1"/>
</dbReference>
<dbReference type="Gene3D" id="3.40.50.620">
    <property type="entry name" value="HUPs"/>
    <property type="match status" value="1"/>
</dbReference>
<dbReference type="GO" id="GO:0005829">
    <property type="term" value="C:cytosol"/>
    <property type="evidence" value="ECO:0007669"/>
    <property type="project" value="TreeGrafter"/>
</dbReference>
<dbReference type="AlphaFoldDB" id="A0A1H6LB30"/>
<gene>
    <name evidence="8" type="primary">panC</name>
    <name evidence="9" type="ORF">PYTT_1246</name>
</gene>
<feature type="binding site" evidence="8">
    <location>
        <position position="67"/>
    </location>
    <ligand>
        <name>(R)-pantoate</name>
        <dbReference type="ChEBI" id="CHEBI:15980"/>
    </ligand>
</feature>
<dbReference type="KEGG" id="agl:PYTT_1246"/>
<feature type="binding site" evidence="8">
    <location>
        <position position="182"/>
    </location>
    <ligand>
        <name>ATP</name>
        <dbReference type="ChEBI" id="CHEBI:30616"/>
    </ligand>
</feature>
<dbReference type="GO" id="GO:0015940">
    <property type="term" value="P:pantothenate biosynthetic process"/>
    <property type="evidence" value="ECO:0007669"/>
    <property type="project" value="UniProtKB-UniRule"/>
</dbReference>
<dbReference type="NCBIfam" id="TIGR00018">
    <property type="entry name" value="panC"/>
    <property type="match status" value="1"/>
</dbReference>
<keyword evidence="4 8" id="KW-0566">Pantothenate biosynthesis</keyword>
<feature type="binding site" evidence="8">
    <location>
        <begin position="190"/>
        <end position="193"/>
    </location>
    <ligand>
        <name>ATP</name>
        <dbReference type="ChEBI" id="CHEBI:30616"/>
    </ligand>
</feature>
<comment type="subunit">
    <text evidence="8">Homodimer.</text>
</comment>
<dbReference type="UniPathway" id="UPA00028">
    <property type="reaction ID" value="UER00005"/>
</dbReference>
<dbReference type="GO" id="GO:0004592">
    <property type="term" value="F:pantoate-beta-alanine ligase activity"/>
    <property type="evidence" value="ECO:0007669"/>
    <property type="project" value="UniProtKB-UniRule"/>
</dbReference>
<feature type="binding site" evidence="8">
    <location>
        <position position="159"/>
    </location>
    <ligand>
        <name>(R)-pantoate</name>
        <dbReference type="ChEBI" id="CHEBI:15980"/>
    </ligand>
</feature>
<dbReference type="Gene3D" id="3.30.1300.10">
    <property type="entry name" value="Pantoate-beta-alanine ligase, C-terminal domain"/>
    <property type="match status" value="1"/>
</dbReference>
<dbReference type="InterPro" id="IPR014729">
    <property type="entry name" value="Rossmann-like_a/b/a_fold"/>
</dbReference>
<evidence type="ECO:0000256" key="8">
    <source>
        <dbReference type="HAMAP-Rule" id="MF_00158"/>
    </source>
</evidence>